<dbReference type="Pfam" id="PF23105">
    <property type="entry name" value="EGF_integrin"/>
    <property type="match status" value="1"/>
</dbReference>
<keyword evidence="1" id="KW-0732">Signal</keyword>
<protein>
    <submittedName>
        <fullName evidence="9">Integrin beta-PS</fullName>
    </submittedName>
</protein>
<keyword evidence="9" id="KW-0401">Integrin</keyword>
<dbReference type="InterPro" id="IPR057243">
    <property type="entry name" value="Integrin_I-EGF_CS"/>
</dbReference>
<gene>
    <name evidence="9" type="ORF">Fcan01_07718</name>
</gene>
<proteinExistence type="predicted"/>
<evidence type="ECO:0000313" key="10">
    <source>
        <dbReference type="Proteomes" id="UP000198287"/>
    </source>
</evidence>
<evidence type="ECO:0000256" key="3">
    <source>
        <dbReference type="ARBA" id="ARBA00022989"/>
    </source>
</evidence>
<organism evidence="9 10">
    <name type="scientific">Folsomia candida</name>
    <name type="common">Springtail</name>
    <dbReference type="NCBI Taxonomy" id="158441"/>
    <lineage>
        <taxon>Eukaryota</taxon>
        <taxon>Metazoa</taxon>
        <taxon>Ecdysozoa</taxon>
        <taxon>Arthropoda</taxon>
        <taxon>Hexapoda</taxon>
        <taxon>Collembola</taxon>
        <taxon>Entomobryomorpha</taxon>
        <taxon>Isotomoidea</taxon>
        <taxon>Isotomidae</taxon>
        <taxon>Proisotominae</taxon>
        <taxon>Folsomia</taxon>
    </lineage>
</organism>
<dbReference type="SUPFAM" id="SSF69687">
    <property type="entry name" value="Integrin beta tail domain"/>
    <property type="match status" value="1"/>
</dbReference>
<dbReference type="Gene3D" id="2.10.25.10">
    <property type="entry name" value="Laminin"/>
    <property type="match status" value="1"/>
</dbReference>
<evidence type="ECO:0000256" key="6">
    <source>
        <dbReference type="SAM" id="Phobius"/>
    </source>
</evidence>
<name>A0A226EK21_FOLCA</name>
<feature type="domain" description="Integrin beta subunit tail" evidence="8">
    <location>
        <begin position="54"/>
        <end position="142"/>
    </location>
</feature>
<evidence type="ECO:0000256" key="5">
    <source>
        <dbReference type="ARBA" id="ARBA00023180"/>
    </source>
</evidence>
<keyword evidence="5" id="KW-0325">Glycoprotein</keyword>
<dbReference type="Gene3D" id="4.10.1240.30">
    <property type="match status" value="1"/>
</dbReference>
<dbReference type="STRING" id="158441.A0A226EK21"/>
<keyword evidence="6" id="KW-0812">Transmembrane</keyword>
<keyword evidence="6" id="KW-0472">Membrane</keyword>
<dbReference type="GO" id="GO:0033627">
    <property type="term" value="P:cell adhesion mediated by integrin"/>
    <property type="evidence" value="ECO:0007669"/>
    <property type="project" value="TreeGrafter"/>
</dbReference>
<sequence length="215" mass="23810">MSPASPPQGTCVKPGSDVVCSGNGNCICGKCSCEGKHSGQYCEKCLHETCPTKCEELTPCVQCKAYGTGEYENAGECELKCYTKPIAIVEVISQDSSSDDEVLCRAEDATDQCAFYFVYDQTPDDPRYIDVQKTKECPPTPPIFWILIAIISIIVVVGVCLIIAWKVYAEVSDQREYARFEGETQKAAFKNTENPLYQTPVATYQNPMYGKQMKQ</sequence>
<evidence type="ECO:0000256" key="1">
    <source>
        <dbReference type="ARBA" id="ARBA00022729"/>
    </source>
</evidence>
<dbReference type="PRINTS" id="PR01186">
    <property type="entry name" value="INTEGRINB"/>
</dbReference>
<evidence type="ECO:0000259" key="7">
    <source>
        <dbReference type="SMART" id="SM01241"/>
    </source>
</evidence>
<comment type="caution">
    <text evidence="9">The sequence shown here is derived from an EMBL/GenBank/DDBJ whole genome shotgun (WGS) entry which is preliminary data.</text>
</comment>
<dbReference type="GO" id="GO:0008305">
    <property type="term" value="C:integrin complex"/>
    <property type="evidence" value="ECO:0007669"/>
    <property type="project" value="TreeGrafter"/>
</dbReference>
<dbReference type="PROSITE" id="PS00243">
    <property type="entry name" value="I_EGF_1"/>
    <property type="match status" value="1"/>
</dbReference>
<keyword evidence="10" id="KW-1185">Reference proteome</keyword>
<dbReference type="GO" id="GO:0007229">
    <property type="term" value="P:integrin-mediated signaling pathway"/>
    <property type="evidence" value="ECO:0007669"/>
    <property type="project" value="UniProtKB-KW"/>
</dbReference>
<dbReference type="SMART" id="SM01242">
    <property type="entry name" value="Integrin_B_tail"/>
    <property type="match status" value="1"/>
</dbReference>
<dbReference type="SMART" id="SM01241">
    <property type="entry name" value="Integrin_b_cyt"/>
    <property type="match status" value="1"/>
</dbReference>
<dbReference type="GO" id="GO:0005925">
    <property type="term" value="C:focal adhesion"/>
    <property type="evidence" value="ECO:0007669"/>
    <property type="project" value="TreeGrafter"/>
</dbReference>
<dbReference type="InterPro" id="IPR036349">
    <property type="entry name" value="Integrin_bsu_tail_dom_sf"/>
</dbReference>
<dbReference type="OrthoDB" id="410592at2759"/>
<feature type="domain" description="Integrin beta subunit cytoplasmic" evidence="7">
    <location>
        <begin position="166"/>
        <end position="212"/>
    </location>
</feature>
<dbReference type="GO" id="GO:0016477">
    <property type="term" value="P:cell migration"/>
    <property type="evidence" value="ECO:0007669"/>
    <property type="project" value="TreeGrafter"/>
</dbReference>
<dbReference type="AlphaFoldDB" id="A0A226EK21"/>
<evidence type="ECO:0000256" key="4">
    <source>
        <dbReference type="ARBA" id="ARBA00023157"/>
    </source>
</evidence>
<dbReference type="GO" id="GO:0005178">
    <property type="term" value="F:integrin binding"/>
    <property type="evidence" value="ECO:0007669"/>
    <property type="project" value="TreeGrafter"/>
</dbReference>
<dbReference type="EMBL" id="LNIX01000003">
    <property type="protein sequence ID" value="OXA57809.1"/>
    <property type="molecule type" value="Genomic_DNA"/>
</dbReference>
<feature type="transmembrane region" description="Helical" evidence="6">
    <location>
        <begin position="143"/>
        <end position="165"/>
    </location>
</feature>
<keyword evidence="2" id="KW-0677">Repeat</keyword>
<dbReference type="InterPro" id="IPR012896">
    <property type="entry name" value="Integrin_bsu_tail"/>
</dbReference>
<evidence type="ECO:0000259" key="8">
    <source>
        <dbReference type="SMART" id="SM01242"/>
    </source>
</evidence>
<dbReference type="InterPro" id="IPR014836">
    <property type="entry name" value="Integrin_bsu_cyt_dom"/>
</dbReference>
<evidence type="ECO:0000256" key="2">
    <source>
        <dbReference type="ARBA" id="ARBA00022737"/>
    </source>
</evidence>
<dbReference type="PANTHER" id="PTHR10082:SF60">
    <property type="entry name" value="INTEGRIN BETA-PS"/>
    <property type="match status" value="1"/>
</dbReference>
<dbReference type="InterPro" id="IPR015812">
    <property type="entry name" value="Integrin_bsu"/>
</dbReference>
<evidence type="ECO:0000313" key="9">
    <source>
        <dbReference type="EMBL" id="OXA57809.1"/>
    </source>
</evidence>
<keyword evidence="3 6" id="KW-1133">Transmembrane helix</keyword>
<dbReference type="OMA" id="GECELKC"/>
<accession>A0A226EK21</accession>
<dbReference type="Gene3D" id="1.20.5.100">
    <property type="entry name" value="Cytochrome c1, transmembrane anchor, C-terminal"/>
    <property type="match status" value="1"/>
</dbReference>
<dbReference type="Pfam" id="PF08725">
    <property type="entry name" value="Integrin_b_cyt"/>
    <property type="match status" value="1"/>
</dbReference>
<dbReference type="InterPro" id="IPR057073">
    <property type="entry name" value="EGF_integrin_2"/>
</dbReference>
<reference evidence="9 10" key="1">
    <citation type="submission" date="2015-12" db="EMBL/GenBank/DDBJ databases">
        <title>The genome of Folsomia candida.</title>
        <authorList>
            <person name="Faddeeva A."/>
            <person name="Derks M.F."/>
            <person name="Anvar Y."/>
            <person name="Smit S."/>
            <person name="Van Straalen N."/>
            <person name="Roelofs D."/>
        </authorList>
    </citation>
    <scope>NUCLEOTIDE SEQUENCE [LARGE SCALE GENOMIC DNA]</scope>
    <source>
        <strain evidence="9 10">VU population</strain>
        <tissue evidence="9">Whole body</tissue>
    </source>
</reference>
<dbReference type="PANTHER" id="PTHR10082">
    <property type="entry name" value="INTEGRIN BETA SUBUNIT"/>
    <property type="match status" value="1"/>
</dbReference>
<dbReference type="Proteomes" id="UP000198287">
    <property type="component" value="Unassembled WGS sequence"/>
</dbReference>
<dbReference type="Pfam" id="PF07965">
    <property type="entry name" value="Integrin_B_tail"/>
    <property type="match status" value="1"/>
</dbReference>
<keyword evidence="4" id="KW-1015">Disulfide bond</keyword>
<dbReference type="GO" id="GO:0007160">
    <property type="term" value="P:cell-matrix adhesion"/>
    <property type="evidence" value="ECO:0007669"/>
    <property type="project" value="TreeGrafter"/>
</dbReference>
<dbReference type="GO" id="GO:0009986">
    <property type="term" value="C:cell surface"/>
    <property type="evidence" value="ECO:0007669"/>
    <property type="project" value="TreeGrafter"/>
</dbReference>
<dbReference type="GO" id="GO:0098609">
    <property type="term" value="P:cell-cell adhesion"/>
    <property type="evidence" value="ECO:0007669"/>
    <property type="project" value="TreeGrafter"/>
</dbReference>